<gene>
    <name evidence="1" type="ORF">STVIR_8094</name>
</gene>
<comment type="caution">
    <text evidence="1">The sequence shown here is derived from an EMBL/GenBank/DDBJ whole genome shotgun (WGS) entry which is preliminary data.</text>
</comment>
<reference evidence="1 2" key="1">
    <citation type="journal article" date="2013" name="Genome Announc.">
        <title>Draft Genome Sequence of Streptomyces viridochromogenes Strain Tu57, Producer of Avilamycin.</title>
        <authorList>
            <person name="Gruning B.A."/>
            <person name="Erxleben A."/>
            <person name="Hahnlein A."/>
            <person name="Gunther S."/>
        </authorList>
    </citation>
    <scope>NUCLEOTIDE SEQUENCE [LARGE SCALE GENOMIC DNA]</scope>
    <source>
        <strain evidence="1 2">Tue57</strain>
    </source>
</reference>
<sequence length="32" mass="3534">MEGSLRSAHRSGGNRLARTMIERFLDAGHHIG</sequence>
<proteinExistence type="predicted"/>
<name>L8P375_STRVR</name>
<accession>L8P375</accession>
<organism evidence="1 2">
    <name type="scientific">Streptomyces viridochromogenes Tue57</name>
    <dbReference type="NCBI Taxonomy" id="1160705"/>
    <lineage>
        <taxon>Bacteria</taxon>
        <taxon>Bacillati</taxon>
        <taxon>Actinomycetota</taxon>
        <taxon>Actinomycetes</taxon>
        <taxon>Kitasatosporales</taxon>
        <taxon>Streptomycetaceae</taxon>
        <taxon>Streptomyces</taxon>
    </lineage>
</organism>
<evidence type="ECO:0000313" key="2">
    <source>
        <dbReference type="Proteomes" id="UP000011205"/>
    </source>
</evidence>
<dbReference type="AlphaFoldDB" id="L8P375"/>
<protein>
    <submittedName>
        <fullName evidence="1">Uncharacterized protein</fullName>
    </submittedName>
</protein>
<dbReference type="Proteomes" id="UP000011205">
    <property type="component" value="Unassembled WGS sequence"/>
</dbReference>
<dbReference type="EMBL" id="AMLP01000258">
    <property type="protein sequence ID" value="ELS50935.1"/>
    <property type="molecule type" value="Genomic_DNA"/>
</dbReference>
<evidence type="ECO:0000313" key="1">
    <source>
        <dbReference type="EMBL" id="ELS50935.1"/>
    </source>
</evidence>